<feature type="compositionally biased region" description="Gly residues" evidence="3">
    <location>
        <begin position="237"/>
        <end position="246"/>
    </location>
</feature>
<dbReference type="Gene3D" id="2.100.10.30">
    <property type="entry name" value="Jacalin-like lectin domain"/>
    <property type="match status" value="3"/>
</dbReference>
<evidence type="ECO:0000259" key="4">
    <source>
        <dbReference type="PROSITE" id="PS51752"/>
    </source>
</evidence>
<protein>
    <recommendedName>
        <fullName evidence="4">Jacalin-type lectin domain-containing protein</fullName>
    </recommendedName>
</protein>
<accession>A0A8S9KGH8</accession>
<evidence type="ECO:0000256" key="2">
    <source>
        <dbReference type="ARBA" id="ARBA00022734"/>
    </source>
</evidence>
<dbReference type="FunFam" id="2.100.10.30:FF:000001">
    <property type="entry name" value="Jacalin-related lectin 33"/>
    <property type="match status" value="2"/>
</dbReference>
<dbReference type="InterPro" id="IPR033734">
    <property type="entry name" value="Jacalin-like_lectin_dom_plant"/>
</dbReference>
<comment type="similarity">
    <text evidence="1">Belongs to the jacalin lectin family.</text>
</comment>
<feature type="compositionally biased region" description="Low complexity" evidence="3">
    <location>
        <begin position="367"/>
        <end position="389"/>
    </location>
</feature>
<feature type="compositionally biased region" description="Gly residues" evidence="3">
    <location>
        <begin position="156"/>
        <end position="173"/>
    </location>
</feature>
<dbReference type="PROSITE" id="PS51752">
    <property type="entry name" value="JACALIN_LECTIN"/>
    <property type="match status" value="3"/>
</dbReference>
<dbReference type="Pfam" id="PF01419">
    <property type="entry name" value="Jacalin"/>
    <property type="match status" value="3"/>
</dbReference>
<dbReference type="InterPro" id="IPR001229">
    <property type="entry name" value="Jacalin-like_lectin_dom"/>
</dbReference>
<organism evidence="5">
    <name type="scientific">Brassica cretica</name>
    <name type="common">Mustard</name>
    <dbReference type="NCBI Taxonomy" id="69181"/>
    <lineage>
        <taxon>Eukaryota</taxon>
        <taxon>Viridiplantae</taxon>
        <taxon>Streptophyta</taxon>
        <taxon>Embryophyta</taxon>
        <taxon>Tracheophyta</taxon>
        <taxon>Spermatophyta</taxon>
        <taxon>Magnoliopsida</taxon>
        <taxon>eudicotyledons</taxon>
        <taxon>Gunneridae</taxon>
        <taxon>Pentapetalae</taxon>
        <taxon>rosids</taxon>
        <taxon>malvids</taxon>
        <taxon>Brassicales</taxon>
        <taxon>Brassicaceae</taxon>
        <taxon>Brassiceae</taxon>
        <taxon>Brassica</taxon>
    </lineage>
</organism>
<feature type="domain" description="Jacalin-type lectin" evidence="4">
    <location>
        <begin position="388"/>
        <end position="532"/>
    </location>
</feature>
<dbReference type="SMART" id="SM00915">
    <property type="entry name" value="Jacalin"/>
    <property type="match status" value="3"/>
</dbReference>
<feature type="compositionally biased region" description="Gly residues" evidence="3">
    <location>
        <begin position="184"/>
        <end position="229"/>
    </location>
</feature>
<dbReference type="AlphaFoldDB" id="A0A8S9KGH8"/>
<gene>
    <name evidence="5" type="ORF">F2Q70_00043127</name>
</gene>
<dbReference type="SUPFAM" id="SSF51101">
    <property type="entry name" value="Mannose-binding lectins"/>
    <property type="match status" value="3"/>
</dbReference>
<proteinExistence type="inferred from homology"/>
<keyword evidence="2" id="KW-0430">Lectin</keyword>
<feature type="domain" description="Jacalin-type lectin" evidence="4">
    <location>
        <begin position="1"/>
        <end position="126"/>
    </location>
</feature>
<evidence type="ECO:0000256" key="1">
    <source>
        <dbReference type="ARBA" id="ARBA00006568"/>
    </source>
</evidence>
<dbReference type="PANTHER" id="PTHR47293">
    <property type="entry name" value="JACALIN-RELATED LECTIN 3"/>
    <property type="match status" value="1"/>
</dbReference>
<sequence>MSWDDGTHAKVNRVQLTFDDVIRSIEVEYEGTNVQPQRRGTVGTNSDEFTLSSDEFITRVAGYYRTTFSGDVITALLFRTNKKTYGPYGNLTRNFFSAEAPRNNQIAGFLGNSGSALNSINVHFAPIPPPGSIKPKPVGPGTGDAGSGQPVSPGTGDAGGGPKPGGPGTGENGAGTKPNDLGTGADGEGTKPGGSGTGEDGAGTKPGGLETGEDGAGTKPGGHGTGEDGAGTKPVGSGTGNDGGGPRPVIPGKMGPLGGDKGNEFDDVGFDGVKKITVGADEFSVTYIKIEYIKDGKVEIREHGTNRGQLKEFSVDYPNDNIVAVGGSYDHIFTYDTTLITSLYFTTSRGFTSPLFGEKTGTDFEFQGTDSGSSTQDSGKGSDSGSSTQRLEAQGGKGGNQWDDGGDYDGVTKIHVAVGRGIEQISFEYVKNGQTKEGPARGVRGRRSTIGTFEMSHPNEYLISVKGWSDSSNKIAGIQFKTNTKTSKYYGFEKLPGEESTDILLEVKDKKIVGFHGFADSHVNALGAYIAPAAN</sequence>
<dbReference type="PANTHER" id="PTHR47293:SF9">
    <property type="entry name" value="JACALIN-RELATED LECTIN 36"/>
    <property type="match status" value="1"/>
</dbReference>
<evidence type="ECO:0000313" key="5">
    <source>
        <dbReference type="EMBL" id="KAF2592546.1"/>
    </source>
</evidence>
<dbReference type="CDD" id="cd09612">
    <property type="entry name" value="Jacalin"/>
    <property type="match status" value="3"/>
</dbReference>
<reference evidence="5" key="1">
    <citation type="submission" date="2019-12" db="EMBL/GenBank/DDBJ databases">
        <title>Genome sequencing and annotation of Brassica cretica.</title>
        <authorList>
            <person name="Studholme D.J."/>
            <person name="Sarris P.F."/>
        </authorList>
    </citation>
    <scope>NUCLEOTIDE SEQUENCE</scope>
    <source>
        <strain evidence="5">PFS-102/07</strain>
        <tissue evidence="5">Leaf</tissue>
    </source>
</reference>
<dbReference type="GO" id="GO:0030246">
    <property type="term" value="F:carbohydrate binding"/>
    <property type="evidence" value="ECO:0007669"/>
    <property type="project" value="UniProtKB-KW"/>
</dbReference>
<feature type="region of interest" description="Disordered" evidence="3">
    <location>
        <begin position="128"/>
        <end position="262"/>
    </location>
</feature>
<dbReference type="InterPro" id="IPR036404">
    <property type="entry name" value="Jacalin-like_lectin_dom_sf"/>
</dbReference>
<dbReference type="EMBL" id="QGKY02000164">
    <property type="protein sequence ID" value="KAF2592546.1"/>
    <property type="molecule type" value="Genomic_DNA"/>
</dbReference>
<feature type="region of interest" description="Disordered" evidence="3">
    <location>
        <begin position="362"/>
        <end position="406"/>
    </location>
</feature>
<comment type="caution">
    <text evidence="5">The sequence shown here is derived from an EMBL/GenBank/DDBJ whole genome shotgun (WGS) entry which is preliminary data.</text>
</comment>
<feature type="domain" description="Jacalin-type lectin" evidence="4">
    <location>
        <begin position="251"/>
        <end position="371"/>
    </location>
</feature>
<evidence type="ECO:0000256" key="3">
    <source>
        <dbReference type="SAM" id="MobiDB-lite"/>
    </source>
</evidence>
<name>A0A8S9KGH8_BRACR</name>